<reference evidence="2 3" key="1">
    <citation type="journal article" date="2018" name="Proc. Natl. Acad. Sci. U.S.A.">
        <title>Draft genome sequence of Camellia sinensis var. sinensis provides insights into the evolution of the tea genome and tea quality.</title>
        <authorList>
            <person name="Wei C."/>
            <person name="Yang H."/>
            <person name="Wang S."/>
            <person name="Zhao J."/>
            <person name="Liu C."/>
            <person name="Gao L."/>
            <person name="Xia E."/>
            <person name="Lu Y."/>
            <person name="Tai Y."/>
            <person name="She G."/>
            <person name="Sun J."/>
            <person name="Cao H."/>
            <person name="Tong W."/>
            <person name="Gao Q."/>
            <person name="Li Y."/>
            <person name="Deng W."/>
            <person name="Jiang X."/>
            <person name="Wang W."/>
            <person name="Chen Q."/>
            <person name="Zhang S."/>
            <person name="Li H."/>
            <person name="Wu J."/>
            <person name="Wang P."/>
            <person name="Li P."/>
            <person name="Shi C."/>
            <person name="Zheng F."/>
            <person name="Jian J."/>
            <person name="Huang B."/>
            <person name="Shan D."/>
            <person name="Shi M."/>
            <person name="Fang C."/>
            <person name="Yue Y."/>
            <person name="Li F."/>
            <person name="Li D."/>
            <person name="Wei S."/>
            <person name="Han B."/>
            <person name="Jiang C."/>
            <person name="Yin Y."/>
            <person name="Xia T."/>
            <person name="Zhang Z."/>
            <person name="Bennetzen J.L."/>
            <person name="Zhao S."/>
            <person name="Wan X."/>
        </authorList>
    </citation>
    <scope>NUCLEOTIDE SEQUENCE [LARGE SCALE GENOMIC DNA]</scope>
    <source>
        <strain evidence="3">cv. Shuchazao</strain>
        <tissue evidence="2">Leaf</tissue>
    </source>
</reference>
<accession>A0A4S4DDX6</accession>
<comment type="caution">
    <text evidence="2">The sequence shown here is derived from an EMBL/GenBank/DDBJ whole genome shotgun (WGS) entry which is preliminary data.</text>
</comment>
<evidence type="ECO:0000259" key="1">
    <source>
        <dbReference type="Pfam" id="PF13962"/>
    </source>
</evidence>
<dbReference type="EMBL" id="SDRB02011687">
    <property type="protein sequence ID" value="THG00404.1"/>
    <property type="molecule type" value="Genomic_DNA"/>
</dbReference>
<evidence type="ECO:0000313" key="2">
    <source>
        <dbReference type="EMBL" id="THG00404.1"/>
    </source>
</evidence>
<keyword evidence="3" id="KW-1185">Reference proteome</keyword>
<dbReference type="Proteomes" id="UP000306102">
    <property type="component" value="Unassembled WGS sequence"/>
</dbReference>
<proteinExistence type="predicted"/>
<name>A0A4S4DDX6_CAMSN</name>
<dbReference type="AlphaFoldDB" id="A0A4S4DDX6"/>
<sequence>MRAIELNPSTSTLAIATTTAMVNENMVATTLTTTNNEISSIAFLNYFMYNKERNKLGDVKNCLLGIATLIVTSTFQAVRSPPSGAWQDNNSSGGGSASKAHITRQAIMQSHSSFLYGFFLMFNTMEWDSLSCFT</sequence>
<evidence type="ECO:0000313" key="3">
    <source>
        <dbReference type="Proteomes" id="UP000306102"/>
    </source>
</evidence>
<organism evidence="2 3">
    <name type="scientific">Camellia sinensis var. sinensis</name>
    <name type="common">China tea</name>
    <dbReference type="NCBI Taxonomy" id="542762"/>
    <lineage>
        <taxon>Eukaryota</taxon>
        <taxon>Viridiplantae</taxon>
        <taxon>Streptophyta</taxon>
        <taxon>Embryophyta</taxon>
        <taxon>Tracheophyta</taxon>
        <taxon>Spermatophyta</taxon>
        <taxon>Magnoliopsida</taxon>
        <taxon>eudicotyledons</taxon>
        <taxon>Gunneridae</taxon>
        <taxon>Pentapetalae</taxon>
        <taxon>asterids</taxon>
        <taxon>Ericales</taxon>
        <taxon>Theaceae</taxon>
        <taxon>Camellia</taxon>
    </lineage>
</organism>
<protein>
    <recommendedName>
        <fullName evidence="1">PGG domain-containing protein</fullName>
    </recommendedName>
</protein>
<dbReference type="Pfam" id="PF13962">
    <property type="entry name" value="PGG"/>
    <property type="match status" value="1"/>
</dbReference>
<dbReference type="STRING" id="542762.A0A4S4DDX6"/>
<gene>
    <name evidence="2" type="ORF">TEA_024623</name>
</gene>
<dbReference type="InterPro" id="IPR026961">
    <property type="entry name" value="PGG_dom"/>
</dbReference>
<feature type="domain" description="PGG" evidence="1">
    <location>
        <begin position="55"/>
        <end position="125"/>
    </location>
</feature>